<protein>
    <submittedName>
        <fullName evidence="1">Uncharacterized protein</fullName>
    </submittedName>
</protein>
<organism evidence="1 2">
    <name type="scientific">Nocardiopsis metallicus</name>
    <dbReference type="NCBI Taxonomy" id="179819"/>
    <lineage>
        <taxon>Bacteria</taxon>
        <taxon>Bacillati</taxon>
        <taxon>Actinomycetota</taxon>
        <taxon>Actinomycetes</taxon>
        <taxon>Streptosporangiales</taxon>
        <taxon>Nocardiopsidaceae</taxon>
        <taxon>Nocardiopsis</taxon>
    </lineage>
</organism>
<dbReference type="AlphaFoldDB" id="A0A840W0G6"/>
<proteinExistence type="predicted"/>
<dbReference type="RefSeq" id="WP_184361809.1">
    <property type="nucleotide sequence ID" value="NZ_BAAAKM010000107.1"/>
</dbReference>
<reference evidence="1 2" key="1">
    <citation type="submission" date="2020-08" db="EMBL/GenBank/DDBJ databases">
        <title>Sequencing the genomes of 1000 actinobacteria strains.</title>
        <authorList>
            <person name="Klenk H.-P."/>
        </authorList>
    </citation>
    <scope>NUCLEOTIDE SEQUENCE [LARGE SCALE GENOMIC DNA]</scope>
    <source>
        <strain evidence="1 2">DSM 44598</strain>
    </source>
</reference>
<accession>A0A840W0G6</accession>
<dbReference type="EMBL" id="JACHDO010000001">
    <property type="protein sequence ID" value="MBB5489552.1"/>
    <property type="molecule type" value="Genomic_DNA"/>
</dbReference>
<name>A0A840W0G6_9ACTN</name>
<evidence type="ECO:0000313" key="1">
    <source>
        <dbReference type="EMBL" id="MBB5489552.1"/>
    </source>
</evidence>
<dbReference type="Proteomes" id="UP000579647">
    <property type="component" value="Unassembled WGS sequence"/>
</dbReference>
<comment type="caution">
    <text evidence="1">The sequence shown here is derived from an EMBL/GenBank/DDBJ whole genome shotgun (WGS) entry which is preliminary data.</text>
</comment>
<evidence type="ECO:0000313" key="2">
    <source>
        <dbReference type="Proteomes" id="UP000579647"/>
    </source>
</evidence>
<gene>
    <name evidence="1" type="ORF">HNR07_000689</name>
</gene>
<keyword evidence="2" id="KW-1185">Reference proteome</keyword>
<sequence length="186" mass="21410">MEVLTLVFSLVAATAGIVLWRLEWLKTPQQVWRVRRHLVPPVPVSESGPAQPGRVDVRVHPDGRDTVYSVVCTLRGASVVGGRRPRTRRNRCSPDSEPLHLALVLPQPDPADLWVEVTWVTFRPSLHHGERINVHTGEFLRWRWSWWSLRLGRRPGEGWSSVRPYRTRGRWIHHSARPMALIPDQA</sequence>